<name>A0A0P0WV19_ORYSJ</name>
<proteinExistence type="inferred from homology"/>
<dbReference type="GO" id="GO:0030170">
    <property type="term" value="F:pyridoxal phosphate binding"/>
    <property type="evidence" value="ECO:0007669"/>
    <property type="project" value="InterPro"/>
</dbReference>
<evidence type="ECO:0000256" key="2">
    <source>
        <dbReference type="ARBA" id="ARBA00022898"/>
    </source>
</evidence>
<gene>
    <name evidence="5" type="ordered locus">Os06g0242600</name>
    <name evidence="5" type="ORF">OSNPB_060242600</name>
</gene>
<dbReference type="SMR" id="A0A0P0WV19"/>
<dbReference type="PaxDb" id="39947-A0A0P0WV19"/>
<feature type="region of interest" description="Disordered" evidence="4">
    <location>
        <begin position="251"/>
        <end position="354"/>
    </location>
</feature>
<dbReference type="EMBL" id="AP014962">
    <property type="protein sequence ID" value="BAS97005.1"/>
    <property type="molecule type" value="Genomic_DNA"/>
</dbReference>
<evidence type="ECO:0000313" key="5">
    <source>
        <dbReference type="EMBL" id="BAS97005.1"/>
    </source>
</evidence>
<dbReference type="GO" id="GO:0009086">
    <property type="term" value="P:methionine biosynthetic process"/>
    <property type="evidence" value="ECO:0007669"/>
    <property type="project" value="InterPro"/>
</dbReference>
<sequence length="380" mass="41148">MMTLRRRSGAGGTPPTTRSSSTPGSGGARAIGGVAAEVTDYSIATPIVTGTARWFRDSADLVAFREGGGRRRRRRHSFEYARYGNPTVEVLEDKISAMEKAEATIVTSSGMNAIVATLLAVVPPGGHVVATTDCYSEARAFIRDRLSKMGIRTTFVDLDDMEALQSVLDQGNVTMFYADSLTNPHLKCVDVRRVAELCHQRGALVCIDSTLASPINQKPLTLGADVVLHSHHQVHRRPPRRDRRLRQRLGGAHLAHTRVAPRPWRRHQSKCSVHDHSRSKDDGAAGGGAEPDGAAGGTAAGEAPQGGACQLPVAGEQPVARRREEADDRRRRRDQLRGGVGHARGDEVRRRAGVALHRDFARRVREPSAAAGHHVLLGQE</sequence>
<dbReference type="GO" id="GO:0019346">
    <property type="term" value="P:transsulfuration"/>
    <property type="evidence" value="ECO:0007669"/>
    <property type="project" value="InterPro"/>
</dbReference>
<dbReference type="InterPro" id="IPR000277">
    <property type="entry name" value="Cys/Met-Metab_PyrdxlP-dep_enz"/>
</dbReference>
<protein>
    <submittedName>
        <fullName evidence="5">Os06g0242600 protein</fullName>
    </submittedName>
</protein>
<comment type="cofactor">
    <cofactor evidence="1 3">
        <name>pyridoxal 5'-phosphate</name>
        <dbReference type="ChEBI" id="CHEBI:597326"/>
    </cofactor>
</comment>
<evidence type="ECO:0000313" key="6">
    <source>
        <dbReference type="Proteomes" id="UP000059680"/>
    </source>
</evidence>
<keyword evidence="2 3" id="KW-0663">Pyridoxal phosphate</keyword>
<keyword evidence="6" id="KW-1185">Reference proteome</keyword>
<dbReference type="eggNOG" id="KOG0053">
    <property type="taxonomic scope" value="Eukaryota"/>
</dbReference>
<dbReference type="SUPFAM" id="SSF53383">
    <property type="entry name" value="PLP-dependent transferases"/>
    <property type="match status" value="1"/>
</dbReference>
<dbReference type="InterPro" id="IPR015424">
    <property type="entry name" value="PyrdxlP-dep_Trfase"/>
</dbReference>
<feature type="compositionally biased region" description="Basic and acidic residues" evidence="4">
    <location>
        <begin position="319"/>
        <end position="329"/>
    </location>
</feature>
<feature type="compositionally biased region" description="Gly residues" evidence="4">
    <location>
        <begin position="284"/>
        <end position="299"/>
    </location>
</feature>
<reference evidence="5 6" key="3">
    <citation type="journal article" date="2013" name="Rice">
        <title>Improvement of the Oryza sativa Nipponbare reference genome using next generation sequence and optical map data.</title>
        <authorList>
            <person name="Kawahara Y."/>
            <person name="de la Bastide M."/>
            <person name="Hamilton J.P."/>
            <person name="Kanamori H."/>
            <person name="McCombie W.R."/>
            <person name="Ouyang S."/>
            <person name="Schwartz D.C."/>
            <person name="Tanaka T."/>
            <person name="Wu J."/>
            <person name="Zhou S."/>
            <person name="Childs K.L."/>
            <person name="Davidson R.M."/>
            <person name="Lin H."/>
            <person name="Quesada-Ocampo L."/>
            <person name="Vaillancourt B."/>
            <person name="Sakai H."/>
            <person name="Lee S.S."/>
            <person name="Kim J."/>
            <person name="Numa H."/>
            <person name="Itoh T."/>
            <person name="Buell C.R."/>
            <person name="Matsumoto T."/>
        </authorList>
    </citation>
    <scope>NUCLEOTIDE SEQUENCE [LARGE SCALE GENOMIC DNA]</scope>
    <source>
        <strain evidence="6">cv. Nipponbare</strain>
    </source>
</reference>
<dbReference type="PANTHER" id="PTHR43379:SF3">
    <property type="entry name" value="CYS_MET METABOLISM PLP-DEPENDENT ENZYME FAMILY PROTEIN"/>
    <property type="match status" value="1"/>
</dbReference>
<dbReference type="PANTHER" id="PTHR43379">
    <property type="entry name" value="CYSTATHIONINE GAMMA-SYNTHASE"/>
    <property type="match status" value="1"/>
</dbReference>
<organism evidence="5 6">
    <name type="scientific">Oryza sativa subsp. japonica</name>
    <name type="common">Rice</name>
    <dbReference type="NCBI Taxonomy" id="39947"/>
    <lineage>
        <taxon>Eukaryota</taxon>
        <taxon>Viridiplantae</taxon>
        <taxon>Streptophyta</taxon>
        <taxon>Embryophyta</taxon>
        <taxon>Tracheophyta</taxon>
        <taxon>Spermatophyta</taxon>
        <taxon>Magnoliopsida</taxon>
        <taxon>Liliopsida</taxon>
        <taxon>Poales</taxon>
        <taxon>Poaceae</taxon>
        <taxon>BOP clade</taxon>
        <taxon>Oryzoideae</taxon>
        <taxon>Oryzeae</taxon>
        <taxon>Oryzinae</taxon>
        <taxon>Oryza</taxon>
        <taxon>Oryza sativa</taxon>
    </lineage>
</organism>
<feature type="region of interest" description="Disordered" evidence="4">
    <location>
        <begin position="1"/>
        <end position="30"/>
    </location>
</feature>
<dbReference type="Pfam" id="PF01053">
    <property type="entry name" value="Cys_Met_Meta_PP"/>
    <property type="match status" value="1"/>
</dbReference>
<dbReference type="AlphaFoldDB" id="A0A0P0WV19"/>
<dbReference type="InterPro" id="IPR044639">
    <property type="entry name" value="CGS1/2"/>
</dbReference>
<dbReference type="Gene3D" id="3.40.640.10">
    <property type="entry name" value="Type I PLP-dependent aspartate aminotransferase-like (Major domain)"/>
    <property type="match status" value="1"/>
</dbReference>
<feature type="compositionally biased region" description="Low complexity" evidence="4">
    <location>
        <begin position="13"/>
        <end position="23"/>
    </location>
</feature>
<dbReference type="Proteomes" id="UP000059680">
    <property type="component" value="Chromosome 6"/>
</dbReference>
<evidence type="ECO:0000256" key="1">
    <source>
        <dbReference type="ARBA" id="ARBA00001933"/>
    </source>
</evidence>
<reference evidence="5 6" key="2">
    <citation type="journal article" date="2013" name="Plant Cell Physiol.">
        <title>Rice Annotation Project Database (RAP-DB): an integrative and interactive database for rice genomics.</title>
        <authorList>
            <person name="Sakai H."/>
            <person name="Lee S.S."/>
            <person name="Tanaka T."/>
            <person name="Numa H."/>
            <person name="Kim J."/>
            <person name="Kawahara Y."/>
            <person name="Wakimoto H."/>
            <person name="Yang C.C."/>
            <person name="Iwamoto M."/>
            <person name="Abe T."/>
            <person name="Yamada Y."/>
            <person name="Muto A."/>
            <person name="Inokuchi H."/>
            <person name="Ikemura T."/>
            <person name="Matsumoto T."/>
            <person name="Sasaki T."/>
            <person name="Itoh T."/>
        </authorList>
    </citation>
    <scope>NUCLEOTIDE SEQUENCE [LARGE SCALE GENOMIC DNA]</scope>
    <source>
        <strain evidence="6">cv. Nipponbare</strain>
    </source>
</reference>
<feature type="compositionally biased region" description="Basic and acidic residues" evidence="4">
    <location>
        <begin position="343"/>
        <end position="354"/>
    </location>
</feature>
<dbReference type="Gramene" id="Os06t0242600-00">
    <property type="protein sequence ID" value="Os06t0242600-00"/>
    <property type="gene ID" value="Os06g0242600"/>
</dbReference>
<evidence type="ECO:0000256" key="4">
    <source>
        <dbReference type="SAM" id="MobiDB-lite"/>
    </source>
</evidence>
<accession>A0A0P0WV19</accession>
<feature type="compositionally biased region" description="Basic and acidic residues" evidence="4">
    <location>
        <begin position="272"/>
        <end position="283"/>
    </location>
</feature>
<dbReference type="STRING" id="39947.A0A0P0WV19"/>
<reference evidence="6" key="1">
    <citation type="journal article" date="2005" name="Nature">
        <title>The map-based sequence of the rice genome.</title>
        <authorList>
            <consortium name="International rice genome sequencing project (IRGSP)"/>
            <person name="Matsumoto T."/>
            <person name="Wu J."/>
            <person name="Kanamori H."/>
            <person name="Katayose Y."/>
            <person name="Fujisawa M."/>
            <person name="Namiki N."/>
            <person name="Mizuno H."/>
            <person name="Yamamoto K."/>
            <person name="Antonio B.A."/>
            <person name="Baba T."/>
            <person name="Sakata K."/>
            <person name="Nagamura Y."/>
            <person name="Aoki H."/>
            <person name="Arikawa K."/>
            <person name="Arita K."/>
            <person name="Bito T."/>
            <person name="Chiden Y."/>
            <person name="Fujitsuka N."/>
            <person name="Fukunaka R."/>
            <person name="Hamada M."/>
            <person name="Harada C."/>
            <person name="Hayashi A."/>
            <person name="Hijishita S."/>
            <person name="Honda M."/>
            <person name="Hosokawa S."/>
            <person name="Ichikawa Y."/>
            <person name="Idonuma A."/>
            <person name="Iijima M."/>
            <person name="Ikeda M."/>
            <person name="Ikeno M."/>
            <person name="Ito K."/>
            <person name="Ito S."/>
            <person name="Ito T."/>
            <person name="Ito Y."/>
            <person name="Ito Y."/>
            <person name="Iwabuchi A."/>
            <person name="Kamiya K."/>
            <person name="Karasawa W."/>
            <person name="Kurita K."/>
            <person name="Katagiri S."/>
            <person name="Kikuta A."/>
            <person name="Kobayashi H."/>
            <person name="Kobayashi N."/>
            <person name="Machita K."/>
            <person name="Maehara T."/>
            <person name="Masukawa M."/>
            <person name="Mizubayashi T."/>
            <person name="Mukai Y."/>
            <person name="Nagasaki H."/>
            <person name="Nagata Y."/>
            <person name="Naito S."/>
            <person name="Nakashima M."/>
            <person name="Nakama Y."/>
            <person name="Nakamichi Y."/>
            <person name="Nakamura M."/>
            <person name="Meguro A."/>
            <person name="Negishi M."/>
            <person name="Ohta I."/>
            <person name="Ohta T."/>
            <person name="Okamoto M."/>
            <person name="Ono N."/>
            <person name="Saji S."/>
            <person name="Sakaguchi M."/>
            <person name="Sakai K."/>
            <person name="Shibata M."/>
            <person name="Shimokawa T."/>
            <person name="Song J."/>
            <person name="Takazaki Y."/>
            <person name="Terasawa K."/>
            <person name="Tsugane M."/>
            <person name="Tsuji K."/>
            <person name="Ueda S."/>
            <person name="Waki K."/>
            <person name="Yamagata H."/>
            <person name="Yamamoto M."/>
            <person name="Yamamoto S."/>
            <person name="Yamane H."/>
            <person name="Yoshiki S."/>
            <person name="Yoshihara R."/>
            <person name="Yukawa K."/>
            <person name="Zhong H."/>
            <person name="Yano M."/>
            <person name="Yuan Q."/>
            <person name="Ouyang S."/>
            <person name="Liu J."/>
            <person name="Jones K.M."/>
            <person name="Gansberger K."/>
            <person name="Moffat K."/>
            <person name="Hill J."/>
            <person name="Bera J."/>
            <person name="Fadrosh D."/>
            <person name="Jin S."/>
            <person name="Johri S."/>
            <person name="Kim M."/>
            <person name="Overton L."/>
            <person name="Reardon M."/>
            <person name="Tsitrin T."/>
            <person name="Vuong H."/>
            <person name="Weaver B."/>
            <person name="Ciecko A."/>
            <person name="Tallon L."/>
            <person name="Jackson J."/>
            <person name="Pai G."/>
            <person name="Aken S.V."/>
            <person name="Utterback T."/>
            <person name="Reidmuller S."/>
            <person name="Feldblyum T."/>
            <person name="Hsiao J."/>
            <person name="Zismann V."/>
            <person name="Iobst S."/>
            <person name="de Vazeille A.R."/>
            <person name="Buell C.R."/>
            <person name="Ying K."/>
            <person name="Li Y."/>
            <person name="Lu T."/>
            <person name="Huang Y."/>
            <person name="Zhao Q."/>
            <person name="Feng Q."/>
            <person name="Zhang L."/>
            <person name="Zhu J."/>
            <person name="Weng Q."/>
            <person name="Mu J."/>
            <person name="Lu Y."/>
            <person name="Fan D."/>
            <person name="Liu Y."/>
            <person name="Guan J."/>
            <person name="Zhang Y."/>
            <person name="Yu S."/>
            <person name="Liu X."/>
            <person name="Zhang Y."/>
            <person name="Hong G."/>
            <person name="Han B."/>
            <person name="Choisne N."/>
            <person name="Demange N."/>
            <person name="Orjeda G."/>
            <person name="Samain S."/>
            <person name="Cattolico L."/>
            <person name="Pelletier E."/>
            <person name="Couloux A."/>
            <person name="Segurens B."/>
            <person name="Wincker P."/>
            <person name="D'Hont A."/>
            <person name="Scarpelli C."/>
            <person name="Weissenbach J."/>
            <person name="Salanoubat M."/>
            <person name="Quetier F."/>
            <person name="Yu Y."/>
            <person name="Kim H.R."/>
            <person name="Rambo T."/>
            <person name="Currie J."/>
            <person name="Collura K."/>
            <person name="Luo M."/>
            <person name="Yang T."/>
            <person name="Ammiraju J.S.S."/>
            <person name="Engler F."/>
            <person name="Soderlund C."/>
            <person name="Wing R.A."/>
            <person name="Palmer L.E."/>
            <person name="de la Bastide M."/>
            <person name="Spiegel L."/>
            <person name="Nascimento L."/>
            <person name="Zutavern T."/>
            <person name="O'Shaughnessy A."/>
            <person name="Dike S."/>
            <person name="Dedhia N."/>
            <person name="Preston R."/>
            <person name="Balija V."/>
            <person name="McCombie W.R."/>
            <person name="Chow T."/>
            <person name="Chen H."/>
            <person name="Chung M."/>
            <person name="Chen C."/>
            <person name="Shaw J."/>
            <person name="Wu H."/>
            <person name="Hsiao K."/>
            <person name="Chao Y."/>
            <person name="Chu M."/>
            <person name="Cheng C."/>
            <person name="Hour A."/>
            <person name="Lee P."/>
            <person name="Lin S."/>
            <person name="Lin Y."/>
            <person name="Liou J."/>
            <person name="Liu S."/>
            <person name="Hsing Y."/>
            <person name="Raghuvanshi S."/>
            <person name="Mohanty A."/>
            <person name="Bharti A.K."/>
            <person name="Gaur A."/>
            <person name="Gupta V."/>
            <person name="Kumar D."/>
            <person name="Ravi V."/>
            <person name="Vij S."/>
            <person name="Kapur A."/>
            <person name="Khurana P."/>
            <person name="Khurana P."/>
            <person name="Khurana J.P."/>
            <person name="Tyagi A.K."/>
            <person name="Gaikwad K."/>
            <person name="Singh A."/>
            <person name="Dalal V."/>
            <person name="Srivastava S."/>
            <person name="Dixit A."/>
            <person name="Pal A.K."/>
            <person name="Ghazi I.A."/>
            <person name="Yadav M."/>
            <person name="Pandit A."/>
            <person name="Bhargava A."/>
            <person name="Sureshbabu K."/>
            <person name="Batra K."/>
            <person name="Sharma T.R."/>
            <person name="Mohapatra T."/>
            <person name="Singh N.K."/>
            <person name="Messing J."/>
            <person name="Nelson A.B."/>
            <person name="Fuks G."/>
            <person name="Kavchok S."/>
            <person name="Keizer G."/>
            <person name="Linton E."/>
            <person name="Llaca V."/>
            <person name="Song R."/>
            <person name="Tanyolac B."/>
            <person name="Young S."/>
            <person name="Ho-Il K."/>
            <person name="Hahn J.H."/>
            <person name="Sangsakoo G."/>
            <person name="Vanavichit A."/>
            <person name="de Mattos Luiz.A.T."/>
            <person name="Zimmer P.D."/>
            <person name="Malone G."/>
            <person name="Dellagostin O."/>
            <person name="de Oliveira A.C."/>
            <person name="Bevan M."/>
            <person name="Bancroft I."/>
            <person name="Minx P."/>
            <person name="Cordum H."/>
            <person name="Wilson R."/>
            <person name="Cheng Z."/>
            <person name="Jin W."/>
            <person name="Jiang J."/>
            <person name="Leong S.A."/>
            <person name="Iwama H."/>
            <person name="Gojobori T."/>
            <person name="Itoh T."/>
            <person name="Niimura Y."/>
            <person name="Fujii Y."/>
            <person name="Habara T."/>
            <person name="Sakai H."/>
            <person name="Sato Y."/>
            <person name="Wilson G."/>
            <person name="Kumar K."/>
            <person name="McCouch S."/>
            <person name="Juretic N."/>
            <person name="Hoen D."/>
            <person name="Wright S."/>
            <person name="Bruskiewich R."/>
            <person name="Bureau T."/>
            <person name="Miyao A."/>
            <person name="Hirochika H."/>
            <person name="Nishikawa T."/>
            <person name="Kadowaki K."/>
            <person name="Sugiura M."/>
            <person name="Burr B."/>
            <person name="Sasaki T."/>
        </authorList>
    </citation>
    <scope>NUCLEOTIDE SEQUENCE [LARGE SCALE GENOMIC DNA]</scope>
    <source>
        <strain evidence="6">cv. Nipponbare</strain>
    </source>
</reference>
<evidence type="ECO:0000256" key="3">
    <source>
        <dbReference type="RuleBase" id="RU362118"/>
    </source>
</evidence>
<comment type="similarity">
    <text evidence="3">Belongs to the trans-sulfuration enzymes family.</text>
</comment>
<dbReference type="GO" id="GO:0003962">
    <property type="term" value="F:cystathionine gamma-synthase activity"/>
    <property type="evidence" value="ECO:0007669"/>
    <property type="project" value="InterPro"/>
</dbReference>
<dbReference type="InterPro" id="IPR015421">
    <property type="entry name" value="PyrdxlP-dep_Trfase_major"/>
</dbReference>
<dbReference type="InParanoid" id="A0A0P0WV19"/>